<evidence type="ECO:0000256" key="1">
    <source>
        <dbReference type="SAM" id="Phobius"/>
    </source>
</evidence>
<keyword evidence="1" id="KW-0472">Membrane</keyword>
<dbReference type="Pfam" id="PF23960">
    <property type="entry name" value="DUF7289"/>
    <property type="match status" value="1"/>
</dbReference>
<dbReference type="RefSeq" id="WP_256308137.1">
    <property type="nucleotide sequence ID" value="NZ_JANHAW010000002.1"/>
</dbReference>
<proteinExistence type="predicted"/>
<name>A0ABD6DQA8_9EURY</name>
<evidence type="ECO:0000313" key="2">
    <source>
        <dbReference type="EMBL" id="MFD1684376.1"/>
    </source>
</evidence>
<protein>
    <submittedName>
        <fullName evidence="2">Flagellin-like protein</fullName>
    </submittedName>
</protein>
<comment type="caution">
    <text evidence="2">The sequence shown here is derived from an EMBL/GenBank/DDBJ whole genome shotgun (WGS) entry which is preliminary data.</text>
</comment>
<dbReference type="AlphaFoldDB" id="A0ABD6DQA8"/>
<feature type="transmembrane region" description="Helical" evidence="1">
    <location>
        <begin position="21"/>
        <end position="42"/>
    </location>
</feature>
<dbReference type="EMBL" id="JBHUDP010000001">
    <property type="protein sequence ID" value="MFD1684376.1"/>
    <property type="molecule type" value="Genomic_DNA"/>
</dbReference>
<keyword evidence="1" id="KW-0812">Transmembrane</keyword>
<organism evidence="2 3">
    <name type="scientific">Halobellus litoreus</name>
    <dbReference type="NCBI Taxonomy" id="755310"/>
    <lineage>
        <taxon>Archaea</taxon>
        <taxon>Methanobacteriati</taxon>
        <taxon>Methanobacteriota</taxon>
        <taxon>Stenosarchaea group</taxon>
        <taxon>Halobacteria</taxon>
        <taxon>Halobacteriales</taxon>
        <taxon>Haloferacaceae</taxon>
        <taxon>Halobellus</taxon>
    </lineage>
</organism>
<gene>
    <name evidence="2" type="ORF">ACFSAS_01985</name>
</gene>
<dbReference type="InterPro" id="IPR055713">
    <property type="entry name" value="DUF7289"/>
</dbReference>
<evidence type="ECO:0000313" key="3">
    <source>
        <dbReference type="Proteomes" id="UP001597092"/>
    </source>
</evidence>
<dbReference type="Proteomes" id="UP001597092">
    <property type="component" value="Unassembled WGS sequence"/>
</dbReference>
<reference evidence="2 3" key="1">
    <citation type="journal article" date="2019" name="Int. J. Syst. Evol. Microbiol.">
        <title>The Global Catalogue of Microorganisms (GCM) 10K type strain sequencing project: providing services to taxonomists for standard genome sequencing and annotation.</title>
        <authorList>
            <consortium name="The Broad Institute Genomics Platform"/>
            <consortium name="The Broad Institute Genome Sequencing Center for Infectious Disease"/>
            <person name="Wu L."/>
            <person name="Ma J."/>
        </authorList>
    </citation>
    <scope>NUCLEOTIDE SEQUENCE [LARGE SCALE GENOMIC DNA]</scope>
    <source>
        <strain evidence="2 3">CGMCC 1.10387</strain>
    </source>
</reference>
<keyword evidence="3" id="KW-1185">Reference proteome</keyword>
<accession>A0ABD6DQA8</accession>
<sequence>MSRRRAPDSTVPAPPRAPDRAQAAVVGVAILLGLTVLAVGGLTATAGSIVEDGAASAASTRVADDLETALGPGAGDRETTVELASGTIEVVNRTVWLLDDDGVVWAAHAGAIVYADGDTRVTGFAGAVVRSDPRRSRLSAPSRIAPAEDRLYVGVPVLNASGADGVSTGNHRLAVTLETDGDAARQRLPIADYRLGIETSTPAAWERHLRDRGATTTRRDFDGDGVPSVVASFEGERAVHLVVHDVRLELAVGR</sequence>
<keyword evidence="1" id="KW-1133">Transmembrane helix</keyword>